<accession>A0A418X5M5</accession>
<protein>
    <submittedName>
        <fullName evidence="2">Uncharacterized protein</fullName>
    </submittedName>
</protein>
<name>A0A418X5M5_9BURK</name>
<keyword evidence="1" id="KW-0472">Membrane</keyword>
<organism evidence="2 3">
    <name type="scientific">Noviherbaspirillum cavernae</name>
    <dbReference type="NCBI Taxonomy" id="2320862"/>
    <lineage>
        <taxon>Bacteria</taxon>
        <taxon>Pseudomonadati</taxon>
        <taxon>Pseudomonadota</taxon>
        <taxon>Betaproteobacteria</taxon>
        <taxon>Burkholderiales</taxon>
        <taxon>Oxalobacteraceae</taxon>
        <taxon>Noviherbaspirillum</taxon>
    </lineage>
</organism>
<evidence type="ECO:0000313" key="3">
    <source>
        <dbReference type="Proteomes" id="UP000285190"/>
    </source>
</evidence>
<keyword evidence="1" id="KW-0812">Transmembrane</keyword>
<evidence type="ECO:0000256" key="1">
    <source>
        <dbReference type="SAM" id="Phobius"/>
    </source>
</evidence>
<dbReference type="OrthoDB" id="8908758at2"/>
<reference evidence="2 3" key="1">
    <citation type="submission" date="2018-09" db="EMBL/GenBank/DDBJ databases">
        <authorList>
            <person name="Zhu H."/>
        </authorList>
    </citation>
    <scope>NUCLEOTIDE SEQUENCE [LARGE SCALE GENOMIC DNA]</scope>
    <source>
        <strain evidence="2 3">K2R10-39</strain>
    </source>
</reference>
<keyword evidence="3" id="KW-1185">Reference proteome</keyword>
<dbReference type="RefSeq" id="WP_119741392.1">
    <property type="nucleotide sequence ID" value="NZ_QYUN01000002.1"/>
</dbReference>
<comment type="caution">
    <text evidence="2">The sequence shown here is derived from an EMBL/GenBank/DDBJ whole genome shotgun (WGS) entry which is preliminary data.</text>
</comment>
<dbReference type="Proteomes" id="UP000285190">
    <property type="component" value="Unassembled WGS sequence"/>
</dbReference>
<dbReference type="EMBL" id="QYUN01000002">
    <property type="protein sequence ID" value="RJG07686.1"/>
    <property type="molecule type" value="Genomic_DNA"/>
</dbReference>
<keyword evidence="1" id="KW-1133">Transmembrane helix</keyword>
<feature type="transmembrane region" description="Helical" evidence="1">
    <location>
        <begin position="6"/>
        <end position="25"/>
    </location>
</feature>
<sequence>MESLFSILPVTVLVAIGIFVLKELFEGVRRYRGDIRKKKALRTLLARECELNHWTIKSIRHIVETIRDESENGAQFEFIFPKNGNVLFRVKHSDSDSKSGSALAGTHRAVMDKNLLEVATLDNKLYSVLQTAYDATAQLEHVRQSLIYFVDPEDEQDKMHLDGFVHYALDELQDVFTKIECLYKECTDKGLETYRLR</sequence>
<gene>
    <name evidence="2" type="ORF">D3870_18305</name>
</gene>
<proteinExistence type="predicted"/>
<dbReference type="AlphaFoldDB" id="A0A418X5M5"/>
<evidence type="ECO:0000313" key="2">
    <source>
        <dbReference type="EMBL" id="RJG07686.1"/>
    </source>
</evidence>